<dbReference type="AlphaFoldDB" id="A0A418Q0I1"/>
<feature type="region of interest" description="Disordered" evidence="1">
    <location>
        <begin position="1"/>
        <end position="25"/>
    </location>
</feature>
<organism evidence="3 4">
    <name type="scientific">Sphingomonas edaphi</name>
    <dbReference type="NCBI Taxonomy" id="2315689"/>
    <lineage>
        <taxon>Bacteria</taxon>
        <taxon>Pseudomonadati</taxon>
        <taxon>Pseudomonadota</taxon>
        <taxon>Alphaproteobacteria</taxon>
        <taxon>Sphingomonadales</taxon>
        <taxon>Sphingomonadaceae</taxon>
        <taxon>Sphingomonas</taxon>
    </lineage>
</organism>
<keyword evidence="2" id="KW-1133">Transmembrane helix</keyword>
<protein>
    <recommendedName>
        <fullName evidence="5">DUF883 family protein</fullName>
    </recommendedName>
</protein>
<evidence type="ECO:0000256" key="2">
    <source>
        <dbReference type="SAM" id="Phobius"/>
    </source>
</evidence>
<comment type="caution">
    <text evidence="3">The sequence shown here is derived from an EMBL/GenBank/DDBJ whole genome shotgun (WGS) entry which is preliminary data.</text>
</comment>
<gene>
    <name evidence="3" type="ORF">D3M59_00665</name>
</gene>
<evidence type="ECO:0000313" key="3">
    <source>
        <dbReference type="EMBL" id="RIX31572.1"/>
    </source>
</evidence>
<evidence type="ECO:0000313" key="4">
    <source>
        <dbReference type="Proteomes" id="UP000285023"/>
    </source>
</evidence>
<accession>A0A418Q0I1</accession>
<evidence type="ECO:0000256" key="1">
    <source>
        <dbReference type="SAM" id="MobiDB-lite"/>
    </source>
</evidence>
<sequence>MTANSTRNDTSKAASPSFRDRAEDAYEGARERAIEAYDSARERASEARVKAKDGIGEAPLLALGGGLALGALLAALLPRTKAEDKLLGPVGERITGGAKAAADAAKEAGREKLSELNITRDAGTSAVQSLVQGLSEAAKSSGQAAIGAVRKKD</sequence>
<dbReference type="RefSeq" id="WP_119530562.1">
    <property type="nucleotide sequence ID" value="NZ_QXTF01000001.1"/>
</dbReference>
<reference evidence="3 4" key="1">
    <citation type="submission" date="2018-09" db="EMBL/GenBank/DDBJ databases">
        <title>Sphingomonas sp. DAC4.</title>
        <authorList>
            <person name="Seo T."/>
        </authorList>
    </citation>
    <scope>NUCLEOTIDE SEQUENCE [LARGE SCALE GENOMIC DNA]</scope>
    <source>
        <strain evidence="3 4">DAC4</strain>
    </source>
</reference>
<keyword evidence="2" id="KW-0472">Membrane</keyword>
<feature type="transmembrane region" description="Helical" evidence="2">
    <location>
        <begin position="58"/>
        <end position="77"/>
    </location>
</feature>
<keyword evidence="2" id="KW-0812">Transmembrane</keyword>
<dbReference type="EMBL" id="QXTF01000001">
    <property type="protein sequence ID" value="RIX31572.1"/>
    <property type="molecule type" value="Genomic_DNA"/>
</dbReference>
<proteinExistence type="predicted"/>
<feature type="compositionally biased region" description="Polar residues" evidence="1">
    <location>
        <begin position="1"/>
        <end position="14"/>
    </location>
</feature>
<dbReference type="Proteomes" id="UP000285023">
    <property type="component" value="Unassembled WGS sequence"/>
</dbReference>
<keyword evidence="4" id="KW-1185">Reference proteome</keyword>
<evidence type="ECO:0008006" key="5">
    <source>
        <dbReference type="Google" id="ProtNLM"/>
    </source>
</evidence>
<name>A0A418Q0I1_9SPHN</name>